<dbReference type="InterPro" id="IPR025484">
    <property type="entry name" value="DUF4376"/>
</dbReference>
<comment type="caution">
    <text evidence="2">The sequence shown here is derived from an EMBL/GenBank/DDBJ whole genome shotgun (WGS) entry which is preliminary data.</text>
</comment>
<evidence type="ECO:0000313" key="3">
    <source>
        <dbReference type="Proteomes" id="UP001241603"/>
    </source>
</evidence>
<gene>
    <name evidence="2" type="ORF">QO014_004380</name>
</gene>
<evidence type="ECO:0000259" key="1">
    <source>
        <dbReference type="Pfam" id="PF14301"/>
    </source>
</evidence>
<reference evidence="2 3" key="1">
    <citation type="submission" date="2023-07" db="EMBL/GenBank/DDBJ databases">
        <title>Genomic Encyclopedia of Type Strains, Phase IV (KMG-IV): sequencing the most valuable type-strain genomes for metagenomic binning, comparative biology and taxonomic classification.</title>
        <authorList>
            <person name="Goeker M."/>
        </authorList>
    </citation>
    <scope>NUCLEOTIDE SEQUENCE [LARGE SCALE GENOMIC DNA]</scope>
    <source>
        <strain evidence="2 3">B6-8</strain>
    </source>
</reference>
<feature type="non-terminal residue" evidence="2">
    <location>
        <position position="112"/>
    </location>
</feature>
<dbReference type="EMBL" id="JAUSVO010000006">
    <property type="protein sequence ID" value="MDQ0439974.1"/>
    <property type="molecule type" value="Genomic_DNA"/>
</dbReference>
<protein>
    <recommendedName>
        <fullName evidence="1">DUF4376 domain-containing protein</fullName>
    </recommendedName>
</protein>
<sequence>MPSLSLHADDVTILARRLPGIIPLCLFDGDKLTYPEEAAADIDTLLADANWRLPSKDELRAYAADKRWRVENGGIVVDGAAIRTDDKSQSRVSGAALLAFSDPDLVTIDWEA</sequence>
<evidence type="ECO:0000313" key="2">
    <source>
        <dbReference type="EMBL" id="MDQ0439974.1"/>
    </source>
</evidence>
<accession>A0ABU0HCD4</accession>
<name>A0ABU0HCD4_9HYPH</name>
<dbReference type="Pfam" id="PF14301">
    <property type="entry name" value="DUF4376"/>
    <property type="match status" value="1"/>
</dbReference>
<keyword evidence="3" id="KW-1185">Reference proteome</keyword>
<organism evidence="2 3">
    <name type="scientific">Kaistia dalseonensis</name>
    <dbReference type="NCBI Taxonomy" id="410840"/>
    <lineage>
        <taxon>Bacteria</taxon>
        <taxon>Pseudomonadati</taxon>
        <taxon>Pseudomonadota</taxon>
        <taxon>Alphaproteobacteria</taxon>
        <taxon>Hyphomicrobiales</taxon>
        <taxon>Kaistiaceae</taxon>
        <taxon>Kaistia</taxon>
    </lineage>
</organism>
<feature type="domain" description="DUF4376" evidence="1">
    <location>
        <begin position="56"/>
        <end position="111"/>
    </location>
</feature>
<proteinExistence type="predicted"/>
<dbReference type="Proteomes" id="UP001241603">
    <property type="component" value="Unassembled WGS sequence"/>
</dbReference>